<feature type="transmembrane region" description="Helical" evidence="5">
    <location>
        <begin position="6"/>
        <end position="26"/>
    </location>
</feature>
<evidence type="ECO:0000256" key="3">
    <source>
        <dbReference type="ARBA" id="ARBA00022989"/>
    </source>
</evidence>
<dbReference type="PANTHER" id="PTHR35814:SF1">
    <property type="entry name" value="GLUTATHIONE S-TRANSFERASE-RELATED"/>
    <property type="match status" value="1"/>
</dbReference>
<evidence type="ECO:0000256" key="5">
    <source>
        <dbReference type="SAM" id="Phobius"/>
    </source>
</evidence>
<keyword evidence="2 5" id="KW-0812">Transmembrane</keyword>
<dbReference type="RefSeq" id="WP_318647043.1">
    <property type="nucleotide sequence ID" value="NZ_CP137852.1"/>
</dbReference>
<feature type="transmembrane region" description="Helical" evidence="5">
    <location>
        <begin position="54"/>
        <end position="71"/>
    </location>
</feature>
<evidence type="ECO:0000313" key="7">
    <source>
        <dbReference type="Proteomes" id="UP001305521"/>
    </source>
</evidence>
<comment type="subcellular location">
    <subcellularLocation>
        <location evidence="1">Membrane</location>
    </subcellularLocation>
</comment>
<evidence type="ECO:0000256" key="1">
    <source>
        <dbReference type="ARBA" id="ARBA00004370"/>
    </source>
</evidence>
<dbReference type="Gene3D" id="1.20.120.550">
    <property type="entry name" value="Membrane associated eicosanoid/glutathione metabolism-like domain"/>
    <property type="match status" value="1"/>
</dbReference>
<evidence type="ECO:0000256" key="4">
    <source>
        <dbReference type="ARBA" id="ARBA00023136"/>
    </source>
</evidence>
<feature type="transmembrane region" description="Helical" evidence="5">
    <location>
        <begin position="108"/>
        <end position="130"/>
    </location>
</feature>
<proteinExistence type="predicted"/>
<keyword evidence="7" id="KW-1185">Reference proteome</keyword>
<gene>
    <name evidence="6" type="ORF">R9Z33_13200</name>
</gene>
<keyword evidence="3 5" id="KW-1133">Transmembrane helix</keyword>
<dbReference type="PANTHER" id="PTHR35814">
    <property type="match status" value="1"/>
</dbReference>
<organism evidence="6 7">
    <name type="scientific">Sediminicoccus rosea</name>
    <dbReference type="NCBI Taxonomy" id="1225128"/>
    <lineage>
        <taxon>Bacteria</taxon>
        <taxon>Pseudomonadati</taxon>
        <taxon>Pseudomonadota</taxon>
        <taxon>Alphaproteobacteria</taxon>
        <taxon>Acetobacterales</taxon>
        <taxon>Roseomonadaceae</taxon>
        <taxon>Sediminicoccus</taxon>
    </lineage>
</organism>
<name>A0ABZ0PC55_9PROT</name>
<accession>A0ABZ0PC55</accession>
<dbReference type="Pfam" id="PF01124">
    <property type="entry name" value="MAPEG"/>
    <property type="match status" value="1"/>
</dbReference>
<dbReference type="SUPFAM" id="SSF161084">
    <property type="entry name" value="MAPEG domain-like"/>
    <property type="match status" value="1"/>
</dbReference>
<evidence type="ECO:0000256" key="2">
    <source>
        <dbReference type="ARBA" id="ARBA00022692"/>
    </source>
</evidence>
<dbReference type="InterPro" id="IPR001129">
    <property type="entry name" value="Membr-assoc_MAPEG"/>
</dbReference>
<protein>
    <submittedName>
        <fullName evidence="6">MAPEG family protein</fullName>
    </submittedName>
</protein>
<reference evidence="6 7" key="1">
    <citation type="submission" date="2023-11" db="EMBL/GenBank/DDBJ databases">
        <title>Arctic aerobic anoxygenic photoheterotroph Sediminicoccus rosea KRV36 adapts its photosynthesis to long days of polar summer.</title>
        <authorList>
            <person name="Tomasch J."/>
            <person name="Kopejtka K."/>
            <person name="Bily T."/>
            <person name="Gardiner A.T."/>
            <person name="Gardian Z."/>
            <person name="Shivaramu S."/>
            <person name="Koblizek M."/>
            <person name="Engelhardt F."/>
            <person name="Kaftan D."/>
        </authorList>
    </citation>
    <scope>NUCLEOTIDE SEQUENCE [LARGE SCALE GENOMIC DNA]</scope>
    <source>
        <strain evidence="6 7">R-30</strain>
    </source>
</reference>
<dbReference type="Proteomes" id="UP001305521">
    <property type="component" value="Chromosome"/>
</dbReference>
<dbReference type="InterPro" id="IPR023352">
    <property type="entry name" value="MAPEG-like_dom_sf"/>
</dbReference>
<sequence length="131" mass="14033">MTALPITSFYAAFFGLLLFALSVLVIRARVTCRVSIGLGEDIRMLRASRAQGNFVEYAPMILILLGLLELAGTGPFLLHALGGLALAGRVAHAMGISREPENLKLRQLGMALTFTVLGLAPLLLLLRIAFA</sequence>
<keyword evidence="4 5" id="KW-0472">Membrane</keyword>
<dbReference type="EMBL" id="CP137852">
    <property type="protein sequence ID" value="WPB83062.1"/>
    <property type="molecule type" value="Genomic_DNA"/>
</dbReference>
<evidence type="ECO:0000313" key="6">
    <source>
        <dbReference type="EMBL" id="WPB83062.1"/>
    </source>
</evidence>